<dbReference type="GO" id="GO:0016787">
    <property type="term" value="F:hydrolase activity"/>
    <property type="evidence" value="ECO:0007669"/>
    <property type="project" value="UniProtKB-KW"/>
</dbReference>
<gene>
    <name evidence="2" type="ORF">NIES30_07040</name>
</gene>
<dbReference type="PANTHER" id="PTHR46438">
    <property type="entry name" value="ALPHA/BETA-HYDROLASES SUPERFAMILY PROTEIN"/>
    <property type="match status" value="1"/>
</dbReference>
<proteinExistence type="predicted"/>
<dbReference type="EMBL" id="MRCG01000003">
    <property type="protein sequence ID" value="OKH49588.1"/>
    <property type="molecule type" value="Genomic_DNA"/>
</dbReference>
<dbReference type="InterPro" id="IPR029058">
    <property type="entry name" value="AB_hydrolase_fold"/>
</dbReference>
<protein>
    <submittedName>
        <fullName evidence="2">Alpha/beta hydrolase</fullName>
    </submittedName>
</protein>
<dbReference type="Pfam" id="PF12697">
    <property type="entry name" value="Abhydrolase_6"/>
    <property type="match status" value="1"/>
</dbReference>
<accession>A0A1U7J8G6</accession>
<dbReference type="PANTHER" id="PTHR46438:SF12">
    <property type="entry name" value="ALPHA_BETA-HYDROLASES SUPERFAMILY PROTEIN"/>
    <property type="match status" value="1"/>
</dbReference>
<dbReference type="InterPro" id="IPR000073">
    <property type="entry name" value="AB_hydrolase_1"/>
</dbReference>
<dbReference type="RefSeq" id="WP_073607696.1">
    <property type="nucleotide sequence ID" value="NZ_MRCG01000003.1"/>
</dbReference>
<dbReference type="OrthoDB" id="449686at2"/>
<evidence type="ECO:0000313" key="2">
    <source>
        <dbReference type="EMBL" id="OKH49588.1"/>
    </source>
</evidence>
<keyword evidence="2" id="KW-0378">Hydrolase</keyword>
<dbReference type="AlphaFoldDB" id="A0A1U7J8G6"/>
<name>A0A1U7J8G6_9CYAN</name>
<keyword evidence="3" id="KW-1185">Reference proteome</keyword>
<comment type="caution">
    <text evidence="2">The sequence shown here is derived from an EMBL/GenBank/DDBJ whole genome shotgun (WGS) entry which is preliminary data.</text>
</comment>
<dbReference type="STRING" id="549789.NIES30_07040"/>
<evidence type="ECO:0000313" key="3">
    <source>
        <dbReference type="Proteomes" id="UP000185557"/>
    </source>
</evidence>
<dbReference type="Proteomes" id="UP000185557">
    <property type="component" value="Unassembled WGS sequence"/>
</dbReference>
<reference evidence="2 3" key="1">
    <citation type="submission" date="2016-11" db="EMBL/GenBank/DDBJ databases">
        <title>Draft Genome Sequences of Nine Cyanobacterial Strains from Diverse Habitats.</title>
        <authorList>
            <person name="Zhu T."/>
            <person name="Hou S."/>
            <person name="Lu X."/>
            <person name="Hess W.R."/>
        </authorList>
    </citation>
    <scope>NUCLEOTIDE SEQUENCE [LARGE SCALE GENOMIC DNA]</scope>
    <source>
        <strain evidence="2 3">NIES-30</strain>
    </source>
</reference>
<dbReference type="SUPFAM" id="SSF53474">
    <property type="entry name" value="alpha/beta-Hydrolases"/>
    <property type="match status" value="1"/>
</dbReference>
<organism evidence="2 3">
    <name type="scientific">Phormidium tenue NIES-30</name>
    <dbReference type="NCBI Taxonomy" id="549789"/>
    <lineage>
        <taxon>Bacteria</taxon>
        <taxon>Bacillati</taxon>
        <taxon>Cyanobacteriota</taxon>
        <taxon>Cyanophyceae</taxon>
        <taxon>Oscillatoriophycideae</taxon>
        <taxon>Oscillatoriales</taxon>
        <taxon>Oscillatoriaceae</taxon>
        <taxon>Phormidium</taxon>
    </lineage>
</organism>
<feature type="domain" description="AB hydrolase-1" evidence="1">
    <location>
        <begin position="32"/>
        <end position="284"/>
    </location>
</feature>
<evidence type="ECO:0000259" key="1">
    <source>
        <dbReference type="Pfam" id="PF12697"/>
    </source>
</evidence>
<sequence length="307" mass="34172">MTTALAIPDVKTWQWQGFSIRYQHIGETGAPVLCIHGFGASSDHWRKNLPAYGESFQAHAIDLIGFGLSDKPTPNQPLPYTFETWGQQIVDFCREVIGQPAYLVANSIGCIVALQAAVDGSEWVKGVVMLNCSIRLLHERRRAEIPWHQRFSTPIVQSILSYPQIGRFFFSRIAQRKVIRNLLGQAYRRPEAITDELVEAILNPALTVGAADVFLAFVRYSQGPLPEDLLPLVQCPVWIIWGQDDPWEPVAMGRSLANYATVQAMEELPGVGHCPQDEAPELVNPLVLGWLGQAELSSRIEPSSSPY</sequence>
<dbReference type="Gene3D" id="3.40.50.1820">
    <property type="entry name" value="alpha/beta hydrolase"/>
    <property type="match status" value="1"/>
</dbReference>